<dbReference type="Pfam" id="PF12430">
    <property type="entry name" value="ABA_GPCR"/>
    <property type="match status" value="1"/>
</dbReference>
<keyword evidence="1" id="KW-1133">Transmembrane helix</keyword>
<organism evidence="4 5">
    <name type="scientific">Cyclotella atomus</name>
    <dbReference type="NCBI Taxonomy" id="382360"/>
    <lineage>
        <taxon>Eukaryota</taxon>
        <taxon>Sar</taxon>
        <taxon>Stramenopiles</taxon>
        <taxon>Ochrophyta</taxon>
        <taxon>Bacillariophyta</taxon>
        <taxon>Coscinodiscophyceae</taxon>
        <taxon>Thalassiosirophycidae</taxon>
        <taxon>Stephanodiscales</taxon>
        <taxon>Stephanodiscaceae</taxon>
        <taxon>Cyclotella</taxon>
    </lineage>
</organism>
<dbReference type="PANTHER" id="PTHR15948">
    <property type="entry name" value="G-PROTEIN COUPLED RECEPTOR 89-RELATED"/>
    <property type="match status" value="1"/>
</dbReference>
<protein>
    <recommendedName>
        <fullName evidence="3">Abscisic acid G-protein coupled receptor-like domain-containing protein</fullName>
    </recommendedName>
</protein>
<feature type="transmembrane region" description="Helical" evidence="1">
    <location>
        <begin position="120"/>
        <end position="144"/>
    </location>
</feature>
<reference evidence="4 5" key="1">
    <citation type="submission" date="2024-10" db="EMBL/GenBank/DDBJ databases">
        <title>Updated reference genomes for cyclostephanoid diatoms.</title>
        <authorList>
            <person name="Roberts W.R."/>
            <person name="Alverson A.J."/>
        </authorList>
    </citation>
    <scope>NUCLEOTIDE SEQUENCE [LARGE SCALE GENOMIC DNA]</scope>
    <source>
        <strain evidence="4 5">AJA010-31</strain>
    </source>
</reference>
<feature type="chain" id="PRO_5044764639" description="Abscisic acid G-protein coupled receptor-like domain-containing protein" evidence="2">
    <location>
        <begin position="20"/>
        <end position="330"/>
    </location>
</feature>
<sequence length="330" mass="36417">MACALGMIIASLLNGFGCASMPHANLVGMYLKPTSAAVLAKVEEDFFYAAQNLEEKKYMMAGLLQLSSSANVPTDNIKIKQLKEEISFLENLVGDMSDDIEEMKHSQKLALRARTATGRISWILGVIFSIILVFRVVVAASSFINGSKGLQSKVQRRDPITMMILWLAGHHIVNDEQYNLYLQGTSLILAGFLTVSQIRNFFRAISLLGRKLSQRIGISLDTTKSRRGISELSMLMCSFVMGCYFLSCVVVVKMTLPLEYRAAFSESMGKFDFGFNTAVLNILFCTSTCTSALILGFMFGIQRNNSERYNVESTISSKGSFSQDSASHTA</sequence>
<dbReference type="InterPro" id="IPR015672">
    <property type="entry name" value="GPHR/GTG"/>
</dbReference>
<feature type="transmembrane region" description="Helical" evidence="1">
    <location>
        <begin position="180"/>
        <end position="202"/>
    </location>
</feature>
<evidence type="ECO:0000313" key="4">
    <source>
        <dbReference type="EMBL" id="KAL3791529.1"/>
    </source>
</evidence>
<keyword evidence="2" id="KW-0732">Signal</keyword>
<dbReference type="EMBL" id="JALLPJ020000461">
    <property type="protein sequence ID" value="KAL3791529.1"/>
    <property type="molecule type" value="Genomic_DNA"/>
</dbReference>
<proteinExistence type="predicted"/>
<dbReference type="PANTHER" id="PTHR15948:SF0">
    <property type="entry name" value="GOLGI PH REGULATOR A-RELATED"/>
    <property type="match status" value="1"/>
</dbReference>
<feature type="transmembrane region" description="Helical" evidence="1">
    <location>
        <begin position="234"/>
        <end position="258"/>
    </location>
</feature>
<feature type="domain" description="Abscisic acid G-protein coupled receptor-like" evidence="3">
    <location>
        <begin position="112"/>
        <end position="295"/>
    </location>
</feature>
<evidence type="ECO:0000313" key="5">
    <source>
        <dbReference type="Proteomes" id="UP001530400"/>
    </source>
</evidence>
<feature type="transmembrane region" description="Helical" evidence="1">
    <location>
        <begin position="278"/>
        <end position="301"/>
    </location>
</feature>
<comment type="caution">
    <text evidence="4">The sequence shown here is derived from an EMBL/GenBank/DDBJ whole genome shotgun (WGS) entry which is preliminary data.</text>
</comment>
<feature type="signal peptide" evidence="2">
    <location>
        <begin position="1"/>
        <end position="19"/>
    </location>
</feature>
<dbReference type="AlphaFoldDB" id="A0ABD3PTX8"/>
<evidence type="ECO:0000259" key="3">
    <source>
        <dbReference type="Pfam" id="PF12430"/>
    </source>
</evidence>
<keyword evidence="1" id="KW-0812">Transmembrane</keyword>
<keyword evidence="1" id="KW-0472">Membrane</keyword>
<evidence type="ECO:0000256" key="2">
    <source>
        <dbReference type="SAM" id="SignalP"/>
    </source>
</evidence>
<keyword evidence="5" id="KW-1185">Reference proteome</keyword>
<dbReference type="InterPro" id="IPR025969">
    <property type="entry name" value="ABA_GPCR_dom"/>
</dbReference>
<accession>A0ABD3PTX8</accession>
<evidence type="ECO:0000256" key="1">
    <source>
        <dbReference type="SAM" id="Phobius"/>
    </source>
</evidence>
<dbReference type="Proteomes" id="UP001530400">
    <property type="component" value="Unassembled WGS sequence"/>
</dbReference>
<gene>
    <name evidence="4" type="ORF">ACHAWO_009736</name>
</gene>
<name>A0ABD3PTX8_9STRA</name>